<evidence type="ECO:0000313" key="3">
    <source>
        <dbReference type="Proteomes" id="UP000838756"/>
    </source>
</evidence>
<proteinExistence type="predicted"/>
<accession>A0A8S4QG69</accession>
<name>A0A8S4QG69_9NEOP</name>
<feature type="domain" description="Dedicator of cytokinesis TPR repeats region" evidence="1">
    <location>
        <begin position="37"/>
        <end position="82"/>
    </location>
</feature>
<dbReference type="Pfam" id="PF23554">
    <property type="entry name" value="TPR_DOCK"/>
    <property type="match status" value="1"/>
</dbReference>
<protein>
    <submittedName>
        <fullName evidence="2">Jg2585 protein</fullName>
    </submittedName>
</protein>
<reference evidence="2" key="1">
    <citation type="submission" date="2022-03" db="EMBL/GenBank/DDBJ databases">
        <authorList>
            <person name="Lindestad O."/>
        </authorList>
    </citation>
    <scope>NUCLEOTIDE SEQUENCE</scope>
</reference>
<dbReference type="AlphaFoldDB" id="A0A8S4QG69"/>
<sequence length="82" mass="9335">MVALTSRSVSSAKQSYTTRIMASARRQIDEEEAQYSERSYAVLVLDCLLQVIALVADHKYQHFQPVLAVYVERSFCDALAYE</sequence>
<gene>
    <name evidence="2" type="primary">jg2585</name>
    <name evidence="2" type="ORF">PAEG_LOCUS2085</name>
</gene>
<evidence type="ECO:0000259" key="1">
    <source>
        <dbReference type="Pfam" id="PF23554"/>
    </source>
</evidence>
<dbReference type="InterPro" id="IPR056372">
    <property type="entry name" value="TPR_DOCK"/>
</dbReference>
<comment type="caution">
    <text evidence="2">The sequence shown here is derived from an EMBL/GenBank/DDBJ whole genome shotgun (WGS) entry which is preliminary data.</text>
</comment>
<keyword evidence="3" id="KW-1185">Reference proteome</keyword>
<dbReference type="Proteomes" id="UP000838756">
    <property type="component" value="Unassembled WGS sequence"/>
</dbReference>
<dbReference type="EMBL" id="CAKXAJ010006815">
    <property type="protein sequence ID" value="CAH2210173.1"/>
    <property type="molecule type" value="Genomic_DNA"/>
</dbReference>
<evidence type="ECO:0000313" key="2">
    <source>
        <dbReference type="EMBL" id="CAH2210173.1"/>
    </source>
</evidence>
<dbReference type="OrthoDB" id="18896at2759"/>
<organism evidence="2 3">
    <name type="scientific">Pararge aegeria aegeria</name>
    <dbReference type="NCBI Taxonomy" id="348720"/>
    <lineage>
        <taxon>Eukaryota</taxon>
        <taxon>Metazoa</taxon>
        <taxon>Ecdysozoa</taxon>
        <taxon>Arthropoda</taxon>
        <taxon>Hexapoda</taxon>
        <taxon>Insecta</taxon>
        <taxon>Pterygota</taxon>
        <taxon>Neoptera</taxon>
        <taxon>Endopterygota</taxon>
        <taxon>Lepidoptera</taxon>
        <taxon>Glossata</taxon>
        <taxon>Ditrysia</taxon>
        <taxon>Papilionoidea</taxon>
        <taxon>Nymphalidae</taxon>
        <taxon>Satyrinae</taxon>
        <taxon>Satyrini</taxon>
        <taxon>Parargina</taxon>
        <taxon>Pararge</taxon>
    </lineage>
</organism>